<feature type="transmembrane region" description="Helical" evidence="2">
    <location>
        <begin position="195"/>
        <end position="214"/>
    </location>
</feature>
<keyword evidence="4" id="KW-1185">Reference proteome</keyword>
<evidence type="ECO:0008006" key="5">
    <source>
        <dbReference type="Google" id="ProtNLM"/>
    </source>
</evidence>
<feature type="region of interest" description="Disordered" evidence="1">
    <location>
        <begin position="1"/>
        <end position="35"/>
    </location>
</feature>
<sequence>MVSTRSSSVALNSTPETLPTPAKTPRSRKAASRTTSSVSASVSAAPSAWSHTPTALTLLWLAVSLPLVTWDTGYVLGRPLTMEGGSLHWPIWTPYKLYGEVDHIYGWKAFNAGNGFTSAQGTLNVIETVMYIAYVYLWNKNKAADGSVRGREGGLALLLGWGAALMTLSKTVLYWLNEYYAGFDNIGHNSLVNLIFLWIIPNGAWLVFPTYMIFSMGSDILDAFTLASHDKSE</sequence>
<dbReference type="AlphaFoldDB" id="A0A9P1H9M7"/>
<evidence type="ECO:0000256" key="1">
    <source>
        <dbReference type="SAM" id="MobiDB-lite"/>
    </source>
</evidence>
<gene>
    <name evidence="3" type="ORF">PPNO1_LOCUS7644</name>
</gene>
<dbReference type="Proteomes" id="UP000838763">
    <property type="component" value="Unassembled WGS sequence"/>
</dbReference>
<feature type="compositionally biased region" description="Polar residues" evidence="1">
    <location>
        <begin position="1"/>
        <end position="17"/>
    </location>
</feature>
<dbReference type="EMBL" id="CALLCH030000017">
    <property type="protein sequence ID" value="CAI4218048.1"/>
    <property type="molecule type" value="Genomic_DNA"/>
</dbReference>
<comment type="caution">
    <text evidence="3">The sequence shown here is derived from an EMBL/GenBank/DDBJ whole genome shotgun (WGS) entry which is preliminary data.</text>
</comment>
<dbReference type="PANTHER" id="PTHR37919">
    <property type="entry name" value="PROTEIN CBG05606"/>
    <property type="match status" value="1"/>
</dbReference>
<organism evidence="3 4">
    <name type="scientific">Parascedosporium putredinis</name>
    <dbReference type="NCBI Taxonomy" id="1442378"/>
    <lineage>
        <taxon>Eukaryota</taxon>
        <taxon>Fungi</taxon>
        <taxon>Dikarya</taxon>
        <taxon>Ascomycota</taxon>
        <taxon>Pezizomycotina</taxon>
        <taxon>Sordariomycetes</taxon>
        <taxon>Hypocreomycetidae</taxon>
        <taxon>Microascales</taxon>
        <taxon>Microascaceae</taxon>
        <taxon>Parascedosporium</taxon>
    </lineage>
</organism>
<keyword evidence="2" id="KW-0472">Membrane</keyword>
<evidence type="ECO:0000313" key="4">
    <source>
        <dbReference type="Proteomes" id="UP000838763"/>
    </source>
</evidence>
<keyword evidence="2" id="KW-0812">Transmembrane</keyword>
<evidence type="ECO:0000313" key="3">
    <source>
        <dbReference type="EMBL" id="CAI4218048.1"/>
    </source>
</evidence>
<reference evidence="3" key="1">
    <citation type="submission" date="2022-11" db="EMBL/GenBank/DDBJ databases">
        <authorList>
            <person name="Scott C."/>
            <person name="Bruce N."/>
        </authorList>
    </citation>
    <scope>NUCLEOTIDE SEQUENCE</scope>
</reference>
<keyword evidence="2" id="KW-1133">Transmembrane helix</keyword>
<feature type="transmembrane region" description="Helical" evidence="2">
    <location>
        <begin position="155"/>
        <end position="175"/>
    </location>
</feature>
<accession>A0A9P1H9M7</accession>
<proteinExistence type="predicted"/>
<name>A0A9P1H9M7_9PEZI</name>
<dbReference type="PANTHER" id="PTHR37919:SF2">
    <property type="entry name" value="EXPERA DOMAIN-CONTAINING PROTEIN"/>
    <property type="match status" value="1"/>
</dbReference>
<protein>
    <recommendedName>
        <fullName evidence="5">C6 transcription factor</fullName>
    </recommendedName>
</protein>
<evidence type="ECO:0000256" key="2">
    <source>
        <dbReference type="SAM" id="Phobius"/>
    </source>
</evidence>
<dbReference type="OrthoDB" id="60858at2759"/>